<accession>A0A7J6AB11</accession>
<sequence>MAPRHVIQSSVCKHASAACDCDDVEKAATNRNPGVCESGAGFQCGAVEILMRRTRCFGHFRNAERTTGSRSSDAAAGRPGDQPRASSGEWKVLHLSLLLPGLSIFSFCAAVDKQLIRNGEHFQAHRALRLFYC</sequence>
<protein>
    <submittedName>
        <fullName evidence="2">Uncharacterized protein</fullName>
    </submittedName>
</protein>
<dbReference type="AlphaFoldDB" id="A0A7J6AB11"/>
<evidence type="ECO:0000256" key="1">
    <source>
        <dbReference type="SAM" id="MobiDB-lite"/>
    </source>
</evidence>
<reference evidence="2 3" key="1">
    <citation type="submission" date="2020-02" db="EMBL/GenBank/DDBJ databases">
        <title>A chromosome-scale genome assembly of the black bullhead catfish (Ameiurus melas).</title>
        <authorList>
            <person name="Wen M."/>
            <person name="Zham M."/>
            <person name="Cabau C."/>
            <person name="Klopp C."/>
            <person name="Donnadieu C."/>
            <person name="Roques C."/>
            <person name="Bouchez O."/>
            <person name="Lampietro C."/>
            <person name="Jouanno E."/>
            <person name="Herpin A."/>
            <person name="Louis A."/>
            <person name="Berthelot C."/>
            <person name="Parey E."/>
            <person name="Roest-Crollius H."/>
            <person name="Braasch I."/>
            <person name="Postlethwait J."/>
            <person name="Robinson-Rechavi M."/>
            <person name="Echchiki A."/>
            <person name="Begum T."/>
            <person name="Montfort J."/>
            <person name="Schartl M."/>
            <person name="Bobe J."/>
            <person name="Guiguen Y."/>
        </authorList>
    </citation>
    <scope>NUCLEOTIDE SEQUENCE [LARGE SCALE GENOMIC DNA]</scope>
    <source>
        <strain evidence="2">M_S1</strain>
        <tissue evidence="2">Blood</tissue>
    </source>
</reference>
<feature type="region of interest" description="Disordered" evidence="1">
    <location>
        <begin position="64"/>
        <end position="87"/>
    </location>
</feature>
<evidence type="ECO:0000313" key="3">
    <source>
        <dbReference type="Proteomes" id="UP000593565"/>
    </source>
</evidence>
<dbReference type="EMBL" id="JAAGNN010000017">
    <property type="protein sequence ID" value="KAF4078688.1"/>
    <property type="molecule type" value="Genomic_DNA"/>
</dbReference>
<name>A0A7J6AB11_AMEME</name>
<organism evidence="2 3">
    <name type="scientific">Ameiurus melas</name>
    <name type="common">Black bullhead</name>
    <name type="synonym">Silurus melas</name>
    <dbReference type="NCBI Taxonomy" id="219545"/>
    <lineage>
        <taxon>Eukaryota</taxon>
        <taxon>Metazoa</taxon>
        <taxon>Chordata</taxon>
        <taxon>Craniata</taxon>
        <taxon>Vertebrata</taxon>
        <taxon>Euteleostomi</taxon>
        <taxon>Actinopterygii</taxon>
        <taxon>Neopterygii</taxon>
        <taxon>Teleostei</taxon>
        <taxon>Ostariophysi</taxon>
        <taxon>Siluriformes</taxon>
        <taxon>Ictaluridae</taxon>
        <taxon>Ameiurus</taxon>
    </lineage>
</organism>
<evidence type="ECO:0000313" key="2">
    <source>
        <dbReference type="EMBL" id="KAF4078688.1"/>
    </source>
</evidence>
<gene>
    <name evidence="2" type="ORF">AMELA_G00201860</name>
</gene>
<proteinExistence type="predicted"/>
<comment type="caution">
    <text evidence="2">The sequence shown here is derived from an EMBL/GenBank/DDBJ whole genome shotgun (WGS) entry which is preliminary data.</text>
</comment>
<keyword evidence="3" id="KW-1185">Reference proteome</keyword>
<dbReference type="Proteomes" id="UP000593565">
    <property type="component" value="Unassembled WGS sequence"/>
</dbReference>